<name>A0AAE3HH80_9FIRM</name>
<dbReference type="RefSeq" id="WP_257531014.1">
    <property type="nucleotide sequence ID" value="NZ_JANKAS010000006.1"/>
</dbReference>
<keyword evidence="1" id="KW-1133">Transmembrane helix</keyword>
<evidence type="ECO:0000313" key="4">
    <source>
        <dbReference type="Proteomes" id="UP001205748"/>
    </source>
</evidence>
<dbReference type="Proteomes" id="UP001205748">
    <property type="component" value="Unassembled WGS sequence"/>
</dbReference>
<evidence type="ECO:0000259" key="2">
    <source>
        <dbReference type="Pfam" id="PF14285"/>
    </source>
</evidence>
<evidence type="ECO:0000313" key="3">
    <source>
        <dbReference type="EMBL" id="MCR1899068.1"/>
    </source>
</evidence>
<sequence length="254" mass="29666">MKTYHFDQLLTEEIEKNADHLIDINSTPITPMEEHIQKLKERIDHQESQSFKKVSPYKKMIGTAASIIILSLFLSFLWQTEPVQAFKFNIIKTFIEVKDDMISIKISKNSPQEEERIEEKDTIKQTLSFEEARKKIPFSFIQANYVPEGFKPQDVEWTRYAWGEHLVVQIFRAENGAFINIIEGYNLQGLESKETMNIREDAQVKELKIDEKDILMICIEKDFTGALWYGDTASYEIAGNISEEEMIKMIKNIK</sequence>
<protein>
    <submittedName>
        <fullName evidence="3">DUF4367 domain-containing protein</fullName>
    </submittedName>
</protein>
<organism evidence="3 4">
    <name type="scientific">Irregularibacter muris</name>
    <dbReference type="NCBI Taxonomy" id="1796619"/>
    <lineage>
        <taxon>Bacteria</taxon>
        <taxon>Bacillati</taxon>
        <taxon>Bacillota</taxon>
        <taxon>Clostridia</taxon>
        <taxon>Eubacteriales</taxon>
        <taxon>Eubacteriaceae</taxon>
        <taxon>Irregularibacter</taxon>
    </lineage>
</organism>
<accession>A0AAE3HH80</accession>
<dbReference type="Pfam" id="PF14285">
    <property type="entry name" value="DUF4367"/>
    <property type="match status" value="1"/>
</dbReference>
<dbReference type="AlphaFoldDB" id="A0AAE3HH80"/>
<comment type="caution">
    <text evidence="3">The sequence shown here is derived from an EMBL/GenBank/DDBJ whole genome shotgun (WGS) entry which is preliminary data.</text>
</comment>
<keyword evidence="4" id="KW-1185">Reference proteome</keyword>
<proteinExistence type="predicted"/>
<feature type="domain" description="DUF4367" evidence="2">
    <location>
        <begin position="143"/>
        <end position="253"/>
    </location>
</feature>
<keyword evidence="1" id="KW-0472">Membrane</keyword>
<reference evidence="3" key="1">
    <citation type="submission" date="2022-07" db="EMBL/GenBank/DDBJ databases">
        <title>Enhanced cultured diversity of the mouse gut microbiota enables custom-made synthetic communities.</title>
        <authorList>
            <person name="Afrizal A."/>
        </authorList>
    </citation>
    <scope>NUCLEOTIDE SEQUENCE</scope>
    <source>
        <strain evidence="3">DSM 28593</strain>
    </source>
</reference>
<dbReference type="EMBL" id="JANKAS010000006">
    <property type="protein sequence ID" value="MCR1899068.1"/>
    <property type="molecule type" value="Genomic_DNA"/>
</dbReference>
<dbReference type="InterPro" id="IPR025377">
    <property type="entry name" value="DUF4367"/>
</dbReference>
<gene>
    <name evidence="3" type="ORF">NSA47_08745</name>
</gene>
<keyword evidence="1" id="KW-0812">Transmembrane</keyword>
<evidence type="ECO:0000256" key="1">
    <source>
        <dbReference type="SAM" id="Phobius"/>
    </source>
</evidence>
<feature type="transmembrane region" description="Helical" evidence="1">
    <location>
        <begin position="60"/>
        <end position="78"/>
    </location>
</feature>